<gene>
    <name evidence="1" type="ORF">IHE70_39655</name>
</gene>
<protein>
    <submittedName>
        <fullName evidence="1">Uncharacterized protein</fullName>
    </submittedName>
</protein>
<accession>A0A927LAM0</accession>
<dbReference type="Proteomes" id="UP000661025">
    <property type="component" value="Unassembled WGS sequence"/>
</dbReference>
<dbReference type="RefSeq" id="WP_192365428.1">
    <property type="nucleotide sequence ID" value="NZ_CP119182.1"/>
</dbReference>
<sequence length="60" mass="6341">MEVGAAKPGIGGRCDGADRVRKVEADASQLLGVISDEAAENKGLKAENAELRWPNEAFKT</sequence>
<evidence type="ECO:0000313" key="2">
    <source>
        <dbReference type="Proteomes" id="UP000661025"/>
    </source>
</evidence>
<proteinExistence type="predicted"/>
<dbReference type="GeneID" id="79931640"/>
<name>A0A927LAM0_9ACTN</name>
<comment type="caution">
    <text evidence="1">The sequence shown here is derived from an EMBL/GenBank/DDBJ whole genome shotgun (WGS) entry which is preliminary data.</text>
</comment>
<organism evidence="1 2">
    <name type="scientific">Streptomyces caniscabiei</name>
    <dbReference type="NCBI Taxonomy" id="2746961"/>
    <lineage>
        <taxon>Bacteria</taxon>
        <taxon>Bacillati</taxon>
        <taxon>Actinomycetota</taxon>
        <taxon>Actinomycetes</taxon>
        <taxon>Kitasatosporales</taxon>
        <taxon>Streptomycetaceae</taxon>
        <taxon>Streptomyces</taxon>
    </lineage>
</organism>
<dbReference type="EMBL" id="JACYXT010000024">
    <property type="protein sequence ID" value="MBD9729196.1"/>
    <property type="molecule type" value="Genomic_DNA"/>
</dbReference>
<dbReference type="AlphaFoldDB" id="A0A927LAM0"/>
<evidence type="ECO:0000313" key="1">
    <source>
        <dbReference type="EMBL" id="MBD9729196.1"/>
    </source>
</evidence>
<reference evidence="1" key="1">
    <citation type="submission" date="2020-09" db="EMBL/GenBank/DDBJ databases">
        <title>Streptomyces canutascabiei sp. nov., which causes potato common scab and is distributed across the world.</title>
        <authorList>
            <person name="Nguyen H.P."/>
            <person name="Weisberg A.J."/>
            <person name="Chang J.H."/>
            <person name="Clarke C.R."/>
        </authorList>
    </citation>
    <scope>NUCLEOTIDE SEQUENCE</scope>
    <source>
        <strain evidence="1">ID-01-6.2a</strain>
    </source>
</reference>